<name>A0A2M7ASD2_9BACT</name>
<evidence type="ECO:0000313" key="1">
    <source>
        <dbReference type="EMBL" id="PIU73532.1"/>
    </source>
</evidence>
<gene>
    <name evidence="1" type="ORF">COS78_02020</name>
</gene>
<dbReference type="AlphaFoldDB" id="A0A2M7ASD2"/>
<proteinExistence type="predicted"/>
<sequence>MNNKYIIYMKAGPYCGYSLKEIEKIKNNEDKLYGKFYWGYGGVFCHPKRVLEFVKSAIKRGEKILVYFSITKSKFNSPIPRCHYQSADKNNWKRLSSEVILVGNQYSLVCTNLKRANFFINLFDYSATLGDKPGKSLGDYVKYRVDKATAILKKEKTGQTRNVDISYVCELVPPYCVYVK</sequence>
<reference evidence="2" key="1">
    <citation type="submission" date="2017-09" db="EMBL/GenBank/DDBJ databases">
        <title>Depth-based differentiation of microbial function through sediment-hosted aquifers and enrichment of novel symbionts in the deep terrestrial subsurface.</title>
        <authorList>
            <person name="Probst A.J."/>
            <person name="Ladd B."/>
            <person name="Jarett J.K."/>
            <person name="Geller-Mcgrath D.E."/>
            <person name="Sieber C.M.K."/>
            <person name="Emerson J.B."/>
            <person name="Anantharaman K."/>
            <person name="Thomas B.C."/>
            <person name="Malmstrom R."/>
            <person name="Stieglmeier M."/>
            <person name="Klingl A."/>
            <person name="Woyke T."/>
            <person name="Ryan C.M."/>
            <person name="Banfield J.F."/>
        </authorList>
    </citation>
    <scope>NUCLEOTIDE SEQUENCE [LARGE SCALE GENOMIC DNA]</scope>
</reference>
<protein>
    <submittedName>
        <fullName evidence="1">Uncharacterized protein</fullName>
    </submittedName>
</protein>
<dbReference type="Proteomes" id="UP000231407">
    <property type="component" value="Unassembled WGS sequence"/>
</dbReference>
<comment type="caution">
    <text evidence="1">The sequence shown here is derived from an EMBL/GenBank/DDBJ whole genome shotgun (WGS) entry which is preliminary data.</text>
</comment>
<accession>A0A2M7ASD2</accession>
<dbReference type="EMBL" id="PEWA01000023">
    <property type="protein sequence ID" value="PIU73532.1"/>
    <property type="molecule type" value="Genomic_DNA"/>
</dbReference>
<organism evidence="1 2">
    <name type="scientific">Candidatus Shapirobacteria bacterium CG06_land_8_20_14_3_00_40_12</name>
    <dbReference type="NCBI Taxonomy" id="1974881"/>
    <lineage>
        <taxon>Bacteria</taxon>
        <taxon>Candidatus Shapironibacteriota</taxon>
    </lineage>
</organism>
<evidence type="ECO:0000313" key="2">
    <source>
        <dbReference type="Proteomes" id="UP000231407"/>
    </source>
</evidence>